<dbReference type="AlphaFoldDB" id="A0A0C2J9W5"/>
<organism evidence="1 2">
    <name type="scientific">Streptomonospora alba</name>
    <dbReference type="NCBI Taxonomy" id="183763"/>
    <lineage>
        <taxon>Bacteria</taxon>
        <taxon>Bacillati</taxon>
        <taxon>Actinomycetota</taxon>
        <taxon>Actinomycetes</taxon>
        <taxon>Streptosporangiales</taxon>
        <taxon>Nocardiopsidaceae</taxon>
        <taxon>Streptomonospora</taxon>
    </lineage>
</organism>
<dbReference type="EMBL" id="JROO01000027">
    <property type="protein sequence ID" value="KIH98266.1"/>
    <property type="molecule type" value="Genomic_DNA"/>
</dbReference>
<evidence type="ECO:0000313" key="2">
    <source>
        <dbReference type="Proteomes" id="UP000031675"/>
    </source>
</evidence>
<proteinExistence type="predicted"/>
<keyword evidence="2" id="KW-1185">Reference proteome</keyword>
<sequence>MKLTLLAKDKLSGAKGCPSVYVADTGELVVQGVELTDSEMSAVQDPLPGEAAVRIDPEIVMEAIERFRQNGTA</sequence>
<gene>
    <name evidence="1" type="ORF">LP52_13960</name>
</gene>
<dbReference type="Proteomes" id="UP000031675">
    <property type="component" value="Unassembled WGS sequence"/>
</dbReference>
<protein>
    <submittedName>
        <fullName evidence="1">Uncharacterized protein</fullName>
    </submittedName>
</protein>
<evidence type="ECO:0000313" key="1">
    <source>
        <dbReference type="EMBL" id="KIH98266.1"/>
    </source>
</evidence>
<accession>A0A0C2J9W5</accession>
<reference evidence="2" key="1">
    <citation type="journal article" date="2015" name="Chem. Biol.">
        <title>Structure, bioactivity, and resistance mechanism of streptomonomicin, an unusual lasso Peptide from an understudied halophilic actinomycete.</title>
        <authorList>
            <person name="Metelev M."/>
            <person name="Tietz J.I."/>
            <person name="Melby J.O."/>
            <person name="Blair P.M."/>
            <person name="Zhu L."/>
            <person name="Livnat I."/>
            <person name="Severinov K."/>
            <person name="Mitchell D.A."/>
        </authorList>
    </citation>
    <scope>NUCLEOTIDE SEQUENCE [LARGE SCALE GENOMIC DNA]</scope>
    <source>
        <strain evidence="2">YIM 90003</strain>
    </source>
</reference>
<dbReference type="OrthoDB" id="3577809at2"/>
<dbReference type="RefSeq" id="WP_040273900.1">
    <property type="nucleotide sequence ID" value="NZ_JROO01000027.1"/>
</dbReference>
<comment type="caution">
    <text evidence="1">The sequence shown here is derived from an EMBL/GenBank/DDBJ whole genome shotgun (WGS) entry which is preliminary data.</text>
</comment>
<name>A0A0C2J9W5_9ACTN</name>